<accession>A0A0B7A8U5</accession>
<name>A0A0B7A8U5_9EUPU</name>
<feature type="region of interest" description="Disordered" evidence="1">
    <location>
        <begin position="24"/>
        <end position="96"/>
    </location>
</feature>
<protein>
    <submittedName>
        <fullName evidence="2">Uncharacterized protein</fullName>
    </submittedName>
</protein>
<dbReference type="EMBL" id="HACG01029535">
    <property type="protein sequence ID" value="CEK76400.1"/>
    <property type="molecule type" value="Transcribed_RNA"/>
</dbReference>
<evidence type="ECO:0000256" key="1">
    <source>
        <dbReference type="SAM" id="MobiDB-lite"/>
    </source>
</evidence>
<sequence>GSSYVTASDDYPVKSLQKTYNIDNLRTMPVYGRPSDDTHHLRNDSDSDKPWKAQYVASPPLYESDDDKENQERQTQSKRKNKKIKSSDLTAVPEGYGRTYNLSHPVLVDLDPQDDDDDVMSVSLMSVASSSSLASEVLERTKKRQQFWK</sequence>
<organism evidence="2">
    <name type="scientific">Arion vulgaris</name>
    <dbReference type="NCBI Taxonomy" id="1028688"/>
    <lineage>
        <taxon>Eukaryota</taxon>
        <taxon>Metazoa</taxon>
        <taxon>Spiralia</taxon>
        <taxon>Lophotrochozoa</taxon>
        <taxon>Mollusca</taxon>
        <taxon>Gastropoda</taxon>
        <taxon>Heterobranchia</taxon>
        <taxon>Euthyneura</taxon>
        <taxon>Panpulmonata</taxon>
        <taxon>Eupulmonata</taxon>
        <taxon>Stylommatophora</taxon>
        <taxon>Helicina</taxon>
        <taxon>Arionoidea</taxon>
        <taxon>Arionidae</taxon>
        <taxon>Arion</taxon>
    </lineage>
</organism>
<feature type="non-terminal residue" evidence="2">
    <location>
        <position position="1"/>
    </location>
</feature>
<feature type="compositionally biased region" description="Basic and acidic residues" evidence="1">
    <location>
        <begin position="34"/>
        <end position="51"/>
    </location>
</feature>
<reference evidence="2" key="1">
    <citation type="submission" date="2014-12" db="EMBL/GenBank/DDBJ databases">
        <title>Insight into the proteome of Arion vulgaris.</title>
        <authorList>
            <person name="Aradska J."/>
            <person name="Bulat T."/>
            <person name="Smidak R."/>
            <person name="Sarate P."/>
            <person name="Gangsoo J."/>
            <person name="Sialana F."/>
            <person name="Bilban M."/>
            <person name="Lubec G."/>
        </authorList>
    </citation>
    <scope>NUCLEOTIDE SEQUENCE</scope>
    <source>
        <tissue evidence="2">Skin</tissue>
    </source>
</reference>
<proteinExistence type="predicted"/>
<evidence type="ECO:0000313" key="2">
    <source>
        <dbReference type="EMBL" id="CEK76400.1"/>
    </source>
</evidence>
<dbReference type="AlphaFoldDB" id="A0A0B7A8U5"/>
<gene>
    <name evidence="2" type="primary">ORF99806</name>
</gene>